<accession>A0A8S2NKL3</accession>
<evidence type="ECO:0000256" key="1">
    <source>
        <dbReference type="ARBA" id="ARBA00004141"/>
    </source>
</evidence>
<dbReference type="InterPro" id="IPR043203">
    <property type="entry name" value="VGCC_Ca_Na"/>
</dbReference>
<dbReference type="SUPFAM" id="SSF81324">
    <property type="entry name" value="Voltage-gated potassium channels"/>
    <property type="match status" value="1"/>
</dbReference>
<dbReference type="GO" id="GO:0086010">
    <property type="term" value="P:membrane depolarization during action potential"/>
    <property type="evidence" value="ECO:0007669"/>
    <property type="project" value="TreeGrafter"/>
</dbReference>
<evidence type="ECO:0000256" key="2">
    <source>
        <dbReference type="ARBA" id="ARBA00022692"/>
    </source>
</evidence>
<feature type="non-terminal residue" evidence="7">
    <location>
        <position position="1"/>
    </location>
</feature>
<dbReference type="AlphaFoldDB" id="A0A8S2NKL3"/>
<dbReference type="PANTHER" id="PTHR10037">
    <property type="entry name" value="VOLTAGE-GATED CATION CHANNEL CALCIUM AND SODIUM"/>
    <property type="match status" value="1"/>
</dbReference>
<keyword evidence="2 5" id="KW-0812">Transmembrane</keyword>
<feature type="transmembrane region" description="Helical" evidence="5">
    <location>
        <begin position="470"/>
        <end position="488"/>
    </location>
</feature>
<dbReference type="Proteomes" id="UP000676336">
    <property type="component" value="Unassembled WGS sequence"/>
</dbReference>
<dbReference type="GO" id="GO:0005248">
    <property type="term" value="F:voltage-gated sodium channel activity"/>
    <property type="evidence" value="ECO:0007669"/>
    <property type="project" value="TreeGrafter"/>
</dbReference>
<dbReference type="EMBL" id="CAJOBI010004502">
    <property type="protein sequence ID" value="CAF4003786.1"/>
    <property type="molecule type" value="Genomic_DNA"/>
</dbReference>
<sequence>PATDTLRQRRWRANRKIRPYPTQLSSLIPPVEPINEEDLHSSFVDENYEDNPYDDEYLEANTLEDDDDLSLNQIVIESNEKFVEQTLDEPLYDGAPVSFKCYHKEIVDFENLVQLTDSNMNKLLRCTSCFKIINNNYCSIICERNDSQRLVHGVIEHISADRSNTQLIDIVRRNKHLVLKYPQLVDKLLPCDVMTQLIYKEKQKELQATSNDTYPITLMLHIDSTPIVHWSRKHTWSVVFREFTEESIQRIERYRQEAERVAAERLDASLHVNHYNERRSTTRLSKHEAITFPRMPNKELATGETLPLILQYKFPPELVEKPIEEIDPYYRTEYQFMVISGNKTIFRFSSTCACYLFASYNCCRRLAIRILTHSLFTTLIILTILTNCVFMTLKNPPEVNEYIVTAIYTVEVLIKCIARGFVLEKHTFLRDPWNWLDFLVIVLAYVTFFVNFENFTILRTFRVLRTLKSVAILADLKIIVVALMRALIGLRDVSILATFILSTCALAGLQLYSGVLRQKCVPTYESFLNNSNLYGVQLNMSFEFYLAEIDNE</sequence>
<feature type="domain" description="Ion transport" evidence="6">
    <location>
        <begin position="373"/>
        <end position="518"/>
    </location>
</feature>
<comment type="subcellular location">
    <subcellularLocation>
        <location evidence="1">Membrane</location>
        <topology evidence="1">Multi-pass membrane protein</topology>
    </subcellularLocation>
</comment>
<reference evidence="7" key="1">
    <citation type="submission" date="2021-02" db="EMBL/GenBank/DDBJ databases">
        <authorList>
            <person name="Nowell W R."/>
        </authorList>
    </citation>
    <scope>NUCLEOTIDE SEQUENCE</scope>
</reference>
<organism evidence="7 8">
    <name type="scientific">Rotaria magnacalcarata</name>
    <dbReference type="NCBI Taxonomy" id="392030"/>
    <lineage>
        <taxon>Eukaryota</taxon>
        <taxon>Metazoa</taxon>
        <taxon>Spiralia</taxon>
        <taxon>Gnathifera</taxon>
        <taxon>Rotifera</taxon>
        <taxon>Eurotatoria</taxon>
        <taxon>Bdelloidea</taxon>
        <taxon>Philodinida</taxon>
        <taxon>Philodinidae</taxon>
        <taxon>Rotaria</taxon>
    </lineage>
</organism>
<dbReference type="InterPro" id="IPR005821">
    <property type="entry name" value="Ion_trans_dom"/>
</dbReference>
<feature type="transmembrane region" description="Helical" evidence="5">
    <location>
        <begin position="494"/>
        <end position="512"/>
    </location>
</feature>
<evidence type="ECO:0000256" key="5">
    <source>
        <dbReference type="SAM" id="Phobius"/>
    </source>
</evidence>
<feature type="non-terminal residue" evidence="7">
    <location>
        <position position="552"/>
    </location>
</feature>
<protein>
    <recommendedName>
        <fullName evidence="6">Ion transport domain-containing protein</fullName>
    </recommendedName>
</protein>
<gene>
    <name evidence="7" type="ORF">SMN809_LOCUS12084</name>
</gene>
<evidence type="ECO:0000313" key="7">
    <source>
        <dbReference type="EMBL" id="CAF4003786.1"/>
    </source>
</evidence>
<feature type="transmembrane region" description="Helical" evidence="5">
    <location>
        <begin position="370"/>
        <end position="390"/>
    </location>
</feature>
<dbReference type="Gene3D" id="1.20.120.350">
    <property type="entry name" value="Voltage-gated potassium channels. Chain C"/>
    <property type="match status" value="1"/>
</dbReference>
<dbReference type="GO" id="GO:0001518">
    <property type="term" value="C:voltage-gated sodium channel complex"/>
    <property type="evidence" value="ECO:0007669"/>
    <property type="project" value="TreeGrafter"/>
</dbReference>
<feature type="transmembrane region" description="Helical" evidence="5">
    <location>
        <begin position="435"/>
        <end position="458"/>
    </location>
</feature>
<dbReference type="InterPro" id="IPR027359">
    <property type="entry name" value="Volt_channel_dom_sf"/>
</dbReference>
<evidence type="ECO:0000256" key="3">
    <source>
        <dbReference type="ARBA" id="ARBA00022989"/>
    </source>
</evidence>
<evidence type="ECO:0000313" key="8">
    <source>
        <dbReference type="Proteomes" id="UP000676336"/>
    </source>
</evidence>
<proteinExistence type="predicted"/>
<evidence type="ECO:0000256" key="4">
    <source>
        <dbReference type="ARBA" id="ARBA00023136"/>
    </source>
</evidence>
<dbReference type="Pfam" id="PF00520">
    <property type="entry name" value="Ion_trans"/>
    <property type="match status" value="1"/>
</dbReference>
<dbReference type="FunFam" id="1.20.120.350:FF:000036">
    <property type="entry name" value="Voltage-dependent sodium channel SCN10A"/>
    <property type="match status" value="1"/>
</dbReference>
<dbReference type="PANTHER" id="PTHR10037:SF288">
    <property type="entry name" value="SODIUM CHANNEL PROTEIN PARA"/>
    <property type="match status" value="1"/>
</dbReference>
<comment type="caution">
    <text evidence="7">The sequence shown here is derived from an EMBL/GenBank/DDBJ whole genome shotgun (WGS) entry which is preliminary data.</text>
</comment>
<name>A0A8S2NKL3_9BILA</name>
<evidence type="ECO:0000259" key="6">
    <source>
        <dbReference type="Pfam" id="PF00520"/>
    </source>
</evidence>
<keyword evidence="4 5" id="KW-0472">Membrane</keyword>
<keyword evidence="3 5" id="KW-1133">Transmembrane helix</keyword>
<dbReference type="GO" id="GO:0019228">
    <property type="term" value="P:neuronal action potential"/>
    <property type="evidence" value="ECO:0007669"/>
    <property type="project" value="TreeGrafter"/>
</dbReference>